<dbReference type="InterPro" id="IPR044169">
    <property type="entry name" value="PI21"/>
</dbReference>
<name>A0A833V6V2_9POAL</name>
<dbReference type="PANTHER" id="PTHR47488:SF7">
    <property type="entry name" value="HEAVY METAL TRANSPORT_DETOXIFICATION SUPERFAMILY PROTEIN"/>
    <property type="match status" value="1"/>
</dbReference>
<sequence>MNFRGSMGVRIISGCCAILLRSKGTLSYVPSTSELEPRDGKQCMRILEIVYDEKNNAVLVSGPLDPEQLKRKLLCKFPKIINGIKIRPPKENPKQPVEKTKDENEEKFMRNCLEEYKEISKCIEKCKKECEEKCRTECENKFKCKCKRKCKCDCDCDCEKKKELPKEPTKEQPKETPKETKPPKEPPKPPMYPWPPLVVCCARPCPCLTAWSNNYRCCSCGVESWPEMRGPGWGSGPSHGGRPQWSNCESSQPPNIIFQSAEPSCSIM</sequence>
<feature type="compositionally biased region" description="Basic and acidic residues" evidence="1">
    <location>
        <begin position="167"/>
        <end position="187"/>
    </location>
</feature>
<feature type="region of interest" description="Disordered" evidence="1">
    <location>
        <begin position="231"/>
        <end position="250"/>
    </location>
</feature>
<dbReference type="GO" id="GO:1900150">
    <property type="term" value="P:regulation of defense response to fungus"/>
    <property type="evidence" value="ECO:0007669"/>
    <property type="project" value="InterPro"/>
</dbReference>
<evidence type="ECO:0000256" key="1">
    <source>
        <dbReference type="SAM" id="MobiDB-lite"/>
    </source>
</evidence>
<feature type="region of interest" description="Disordered" evidence="1">
    <location>
        <begin position="167"/>
        <end position="188"/>
    </location>
</feature>
<keyword evidence="3" id="KW-1185">Reference proteome</keyword>
<protein>
    <submittedName>
        <fullName evidence="2">Uncharacterized protein</fullName>
    </submittedName>
</protein>
<dbReference type="PANTHER" id="PTHR47488">
    <property type="entry name" value="HEAVY METAL TRANSPORT/DETOXIFICATION SUPERFAMILY PROTEIN"/>
    <property type="match status" value="1"/>
</dbReference>
<evidence type="ECO:0000313" key="2">
    <source>
        <dbReference type="EMBL" id="KAF3326757.1"/>
    </source>
</evidence>
<comment type="caution">
    <text evidence="2">The sequence shown here is derived from an EMBL/GenBank/DDBJ whole genome shotgun (WGS) entry which is preliminary data.</text>
</comment>
<dbReference type="Proteomes" id="UP000623129">
    <property type="component" value="Unassembled WGS sequence"/>
</dbReference>
<dbReference type="EMBL" id="SWLB01000018">
    <property type="protein sequence ID" value="KAF3326757.1"/>
    <property type="molecule type" value="Genomic_DNA"/>
</dbReference>
<reference evidence="2" key="1">
    <citation type="submission" date="2020-01" db="EMBL/GenBank/DDBJ databases">
        <title>Genome sequence of Kobresia littledalei, the first chromosome-level genome in the family Cyperaceae.</title>
        <authorList>
            <person name="Qu G."/>
        </authorList>
    </citation>
    <scope>NUCLEOTIDE SEQUENCE</scope>
    <source>
        <strain evidence="2">C.B.Clarke</strain>
        <tissue evidence="2">Leaf</tissue>
    </source>
</reference>
<organism evidence="2 3">
    <name type="scientific">Carex littledalei</name>
    <dbReference type="NCBI Taxonomy" id="544730"/>
    <lineage>
        <taxon>Eukaryota</taxon>
        <taxon>Viridiplantae</taxon>
        <taxon>Streptophyta</taxon>
        <taxon>Embryophyta</taxon>
        <taxon>Tracheophyta</taxon>
        <taxon>Spermatophyta</taxon>
        <taxon>Magnoliopsida</taxon>
        <taxon>Liliopsida</taxon>
        <taxon>Poales</taxon>
        <taxon>Cyperaceae</taxon>
        <taxon>Cyperoideae</taxon>
        <taxon>Cariceae</taxon>
        <taxon>Carex</taxon>
        <taxon>Carex subgen. Euthyceras</taxon>
    </lineage>
</organism>
<proteinExistence type="predicted"/>
<gene>
    <name evidence="2" type="ORF">FCM35_KLT08387</name>
</gene>
<accession>A0A833V6V2</accession>
<dbReference type="AlphaFoldDB" id="A0A833V6V2"/>
<evidence type="ECO:0000313" key="3">
    <source>
        <dbReference type="Proteomes" id="UP000623129"/>
    </source>
</evidence>